<evidence type="ECO:0000313" key="3">
    <source>
        <dbReference type="Proteomes" id="UP000887104"/>
    </source>
</evidence>
<dbReference type="RefSeq" id="WP_220782583.1">
    <property type="nucleotide sequence ID" value="NZ_BPEY01000084.1"/>
</dbReference>
<evidence type="ECO:0000256" key="1">
    <source>
        <dbReference type="SAM" id="SignalP"/>
    </source>
</evidence>
<name>A0ABQ4PP24_9GAMM</name>
<reference evidence="2" key="1">
    <citation type="submission" date="2021-05" db="EMBL/GenBank/DDBJ databases">
        <title>Molecular characterization for Shewanella algae harboring chromosomal blaOXA-55-like strains isolated from clinical and environment sample.</title>
        <authorList>
            <person name="Ohama Y."/>
            <person name="Aoki K."/>
            <person name="Harada S."/>
            <person name="Moriya K."/>
            <person name="Ishii Y."/>
            <person name="Tateda K."/>
        </authorList>
    </citation>
    <scope>NUCLEOTIDE SEQUENCE</scope>
    <source>
        <strain evidence="2">JCM 11563</strain>
    </source>
</reference>
<proteinExistence type="predicted"/>
<comment type="caution">
    <text evidence="2">The sequence shown here is derived from an EMBL/GenBank/DDBJ whole genome shotgun (WGS) entry which is preliminary data.</text>
</comment>
<evidence type="ECO:0000313" key="2">
    <source>
        <dbReference type="EMBL" id="GIU50347.1"/>
    </source>
</evidence>
<accession>A0ABQ4PP24</accession>
<dbReference type="EMBL" id="BPEY01000084">
    <property type="protein sequence ID" value="GIU50347.1"/>
    <property type="molecule type" value="Genomic_DNA"/>
</dbReference>
<keyword evidence="3" id="KW-1185">Reference proteome</keyword>
<dbReference type="Proteomes" id="UP000887104">
    <property type="component" value="Unassembled WGS sequence"/>
</dbReference>
<feature type="chain" id="PRO_5046181076" evidence="1">
    <location>
        <begin position="42"/>
        <end position="314"/>
    </location>
</feature>
<gene>
    <name evidence="2" type="ORF">TUM4438_35990</name>
</gene>
<sequence length="314" mass="35457">MLTNKPKTSPFCCRLTALFNSSLLTCAILTWTLAFSPASHAKQACSIDALEAMENDSGDVRGFSAAVCKQLPHQEQFTMGAYLQWTGGSYAGERRYTLRTVIMDTQTHEVIARHTGSLYEGPGLTIVAGSLDNKEQNSPAPLWIDTANYKLNSDTRALGVRVQAQQLPEGATEYQSDYLNLFVHQGRFLIPVVERLPLYYWKVWKSEPSGYHVARTPVVIKSETNDKAGLTTRYIVESGKGALHIEPKQYKGFSDLKLLTKTKLSGALPKRTDSSQSRTTITHLRFNGERYYILESKFSDKRDWQHSEPWWKPR</sequence>
<keyword evidence="1" id="KW-0732">Signal</keyword>
<protein>
    <submittedName>
        <fullName evidence="2">Uncharacterized protein</fullName>
    </submittedName>
</protein>
<organism evidence="2 3">
    <name type="scientific">Shewanella sairae</name>
    <dbReference type="NCBI Taxonomy" id="190310"/>
    <lineage>
        <taxon>Bacteria</taxon>
        <taxon>Pseudomonadati</taxon>
        <taxon>Pseudomonadota</taxon>
        <taxon>Gammaproteobacteria</taxon>
        <taxon>Alteromonadales</taxon>
        <taxon>Shewanellaceae</taxon>
        <taxon>Shewanella</taxon>
    </lineage>
</organism>
<feature type="signal peptide" evidence="1">
    <location>
        <begin position="1"/>
        <end position="41"/>
    </location>
</feature>